<reference evidence="2 3" key="1">
    <citation type="journal article" date="2018" name="New Phytol.">
        <title>Phylogenomics of Endogonaceae and evolution of mycorrhizas within Mucoromycota.</title>
        <authorList>
            <person name="Chang Y."/>
            <person name="Desiro A."/>
            <person name="Na H."/>
            <person name="Sandor L."/>
            <person name="Lipzen A."/>
            <person name="Clum A."/>
            <person name="Barry K."/>
            <person name="Grigoriev I.V."/>
            <person name="Martin F.M."/>
            <person name="Stajich J.E."/>
            <person name="Smith M.E."/>
            <person name="Bonito G."/>
            <person name="Spatafora J.W."/>
        </authorList>
    </citation>
    <scope>NUCLEOTIDE SEQUENCE [LARGE SCALE GENOMIC DNA]</scope>
    <source>
        <strain evidence="2 3">AD002</strain>
    </source>
</reference>
<dbReference type="Proteomes" id="UP000274822">
    <property type="component" value="Unassembled WGS sequence"/>
</dbReference>
<dbReference type="EMBL" id="RBNJ01027068">
    <property type="protein sequence ID" value="RUS14563.1"/>
    <property type="molecule type" value="Genomic_DNA"/>
</dbReference>
<sequence length="82" mass="9252">MFTMLESAKTGSSDENAIAAKRMWTFMSSYIRRMYAFYTLFSPSSCTGTTPNSSTSSPKPISPWPPRSPLSTSERFRPQIRT</sequence>
<comment type="caution">
    <text evidence="2">The sequence shown here is derived from an EMBL/GenBank/DDBJ whole genome shotgun (WGS) entry which is preliminary data.</text>
</comment>
<organism evidence="2 3">
    <name type="scientific">Jimgerdemannia flammicorona</name>
    <dbReference type="NCBI Taxonomy" id="994334"/>
    <lineage>
        <taxon>Eukaryota</taxon>
        <taxon>Fungi</taxon>
        <taxon>Fungi incertae sedis</taxon>
        <taxon>Mucoromycota</taxon>
        <taxon>Mucoromycotina</taxon>
        <taxon>Endogonomycetes</taxon>
        <taxon>Endogonales</taxon>
        <taxon>Endogonaceae</taxon>
        <taxon>Jimgerdemannia</taxon>
    </lineage>
</organism>
<gene>
    <name evidence="2" type="ORF">BC938DRAFT_477308</name>
</gene>
<feature type="region of interest" description="Disordered" evidence="1">
    <location>
        <begin position="45"/>
        <end position="82"/>
    </location>
</feature>
<dbReference type="AlphaFoldDB" id="A0A433PAK3"/>
<accession>A0A433PAK3</accession>
<evidence type="ECO:0000256" key="1">
    <source>
        <dbReference type="SAM" id="MobiDB-lite"/>
    </source>
</evidence>
<proteinExistence type="predicted"/>
<keyword evidence="3" id="KW-1185">Reference proteome</keyword>
<evidence type="ECO:0000313" key="2">
    <source>
        <dbReference type="EMBL" id="RUS14563.1"/>
    </source>
</evidence>
<evidence type="ECO:0000313" key="3">
    <source>
        <dbReference type="Proteomes" id="UP000274822"/>
    </source>
</evidence>
<feature type="compositionally biased region" description="Low complexity" evidence="1">
    <location>
        <begin position="45"/>
        <end position="59"/>
    </location>
</feature>
<name>A0A433PAK3_9FUNG</name>
<protein>
    <submittedName>
        <fullName evidence="2">Uncharacterized protein</fullName>
    </submittedName>
</protein>